<comment type="caution">
    <text evidence="1">The sequence shown here is derived from an EMBL/GenBank/DDBJ whole genome shotgun (WGS) entry which is preliminary data.</text>
</comment>
<reference evidence="1 2" key="1">
    <citation type="submission" date="2019-03" db="EMBL/GenBank/DDBJ databases">
        <title>Genomic Encyclopedia of Type Strains, Phase IV (KMG-IV): sequencing the most valuable type-strain genomes for metagenomic binning, comparative biology and taxonomic classification.</title>
        <authorList>
            <person name="Goeker M."/>
        </authorList>
    </citation>
    <scope>NUCLEOTIDE SEQUENCE [LARGE SCALE GENOMIC DNA]</scope>
    <source>
        <strain evidence="1 2">DSM 4868</strain>
    </source>
</reference>
<dbReference type="AlphaFoldDB" id="A0A4R2KD98"/>
<accession>A0A4R2KD98</accession>
<dbReference type="Proteomes" id="UP000295142">
    <property type="component" value="Unassembled WGS sequence"/>
</dbReference>
<keyword evidence="2" id="KW-1185">Reference proteome</keyword>
<name>A0A4R2KD98_9RHOB</name>
<dbReference type="OrthoDB" id="266253at2"/>
<evidence type="ECO:0000313" key="1">
    <source>
        <dbReference type="EMBL" id="TCO70107.1"/>
    </source>
</evidence>
<gene>
    <name evidence="1" type="ORF">EV655_11149</name>
</gene>
<evidence type="ECO:0000313" key="2">
    <source>
        <dbReference type="Proteomes" id="UP000295142"/>
    </source>
</evidence>
<proteinExistence type="predicted"/>
<dbReference type="EMBL" id="SLWW01000011">
    <property type="protein sequence ID" value="TCO70107.1"/>
    <property type="molecule type" value="Genomic_DNA"/>
</dbReference>
<organism evidence="1 2">
    <name type="scientific">Rhodovulum euryhalinum</name>
    <dbReference type="NCBI Taxonomy" id="35805"/>
    <lineage>
        <taxon>Bacteria</taxon>
        <taxon>Pseudomonadati</taxon>
        <taxon>Pseudomonadota</taxon>
        <taxon>Alphaproteobacteria</taxon>
        <taxon>Rhodobacterales</taxon>
        <taxon>Paracoccaceae</taxon>
        <taxon>Rhodovulum</taxon>
    </lineage>
</organism>
<sequence length="953" mass="100819">MSCNHDCARPPRFPATVANRPGLSRFAYRIGDYGSMRGHILDRLVKEPALSGWTHLKSDEPGIALLEGAAILGDILTFYQELYANETRLGTAAWQESIFDLVQLTGYRPAPGLGGTARFALDLRGADPVIVPRGFGFQAKLEGADKPAVFESTAAITAWPGLGSFHLYRRRQDAQAIAPGTTALDIIRLGTATDLATRAGHGIAAGDRILILSGPFDPYEILVVRETEEHLDRVTLHLEGAVRESHPAEVTAYRLGRTFRHYGADAPRQFFTFREDPPKTFSHDTTYFRATGSNHAGNTYHSALKAREIPLDSEVDDLATGSTIVCTGRTVLPTARDFAFVRRVERVTPRDILWANATAPVSLIELSAALRTDTLAAISASEIGAFGAKATPGLQVIDAEMFELAISKGGAIAKGKTGAMSKIGSLPDIVAEIQTQSDTGPGAMQVMVQGMIQQVQAQVVAIAETHDIRRLRLHETTGARMILRAPPRQKSSVADGKVNFFGTREEAEALAGRTILLAGLTETPEEITVAEKQPELDATPKGPQGDRRIWPIALGAVPKSGAAGFSETDPVVTAHGNIVTATQGESQAEAVIGSGDARLAFQTFAIPKSPLTFLPDSARTPPYAPELEVRVDGRLWTRVATFFGQAADAEVYVVRSDGEGGHVVQFGDGLSGARLTSGRNNVTAAWRVGAGAAGDLADGEEPKAKDRLKPLSGVLMPGPVTGGAAAEGPETARAAAPGRMQSLGRLVGLADYEAEALMVPGVIKAGAVFAAEAERPSISLTVLTEDESPESVAAAAAALRHADRCRGPARHPLQVVPGRRRWVHLSLLLGYDPTYRSADLDAAVRTALGTDPSDGTGAPGTGLFALPLRRFGQDVHISQAVGAAQAVPGIVWVRPVAFGKLPATSDDPEDLSVPPKAALLPRLQAAPAEVLVLSALHLTLSASTVTSDAECPE</sequence>
<dbReference type="RefSeq" id="WP_132545764.1">
    <property type="nucleotide sequence ID" value="NZ_SLWW01000011.1"/>
</dbReference>
<protein>
    <submittedName>
        <fullName evidence="1">Putative phage baseplate assembly protein</fullName>
    </submittedName>
</protein>